<evidence type="ECO:0000256" key="4">
    <source>
        <dbReference type="ARBA" id="ARBA00023136"/>
    </source>
</evidence>
<dbReference type="InterPro" id="IPR006029">
    <property type="entry name" value="Neurotrans-gated_channel_TM"/>
</dbReference>
<dbReference type="EMBL" id="VXIV02001703">
    <property type="protein sequence ID" value="KAF6030471.1"/>
    <property type="molecule type" value="Genomic_DNA"/>
</dbReference>
<evidence type="ECO:0000256" key="1">
    <source>
        <dbReference type="ARBA" id="ARBA00004141"/>
    </source>
</evidence>
<evidence type="ECO:0000259" key="6">
    <source>
        <dbReference type="Pfam" id="PF02931"/>
    </source>
</evidence>
<dbReference type="PANTHER" id="PTHR18945">
    <property type="entry name" value="NEUROTRANSMITTER GATED ION CHANNEL"/>
    <property type="match status" value="1"/>
</dbReference>
<dbReference type="PRINTS" id="PR00252">
    <property type="entry name" value="NRIONCHANNEL"/>
</dbReference>
<protein>
    <recommendedName>
        <fullName evidence="10">CHRNA7</fullName>
    </recommendedName>
</protein>
<feature type="domain" description="Neurotransmitter-gated ion-channel ligand-binding" evidence="6">
    <location>
        <begin position="2"/>
        <end position="105"/>
    </location>
</feature>
<feature type="transmembrane region" description="Helical" evidence="5">
    <location>
        <begin position="321"/>
        <end position="341"/>
    </location>
</feature>
<dbReference type="OrthoDB" id="5975154at2759"/>
<dbReference type="FunFam" id="2.70.170.10:FF:000060">
    <property type="entry name" value="Nicotinic acetylcholine receptor subunit alpha4"/>
    <property type="match status" value="1"/>
</dbReference>
<organism evidence="8 9">
    <name type="scientific">Bugula neritina</name>
    <name type="common">Brown bryozoan</name>
    <name type="synonym">Sertularia neritina</name>
    <dbReference type="NCBI Taxonomy" id="10212"/>
    <lineage>
        <taxon>Eukaryota</taxon>
        <taxon>Metazoa</taxon>
        <taxon>Spiralia</taxon>
        <taxon>Lophotrochozoa</taxon>
        <taxon>Bryozoa</taxon>
        <taxon>Gymnolaemata</taxon>
        <taxon>Cheilostomatida</taxon>
        <taxon>Flustrina</taxon>
        <taxon>Buguloidea</taxon>
        <taxon>Bugulidae</taxon>
        <taxon>Bugula</taxon>
    </lineage>
</organism>
<accession>A0A7J7JXQ4</accession>
<keyword evidence="3 5" id="KW-1133">Transmembrane helix</keyword>
<dbReference type="PROSITE" id="PS00236">
    <property type="entry name" value="NEUROTR_ION_CHANNEL"/>
    <property type="match status" value="1"/>
</dbReference>
<dbReference type="InterPro" id="IPR006202">
    <property type="entry name" value="Neur_chan_lig-bd"/>
</dbReference>
<dbReference type="Gene3D" id="1.20.58.390">
    <property type="entry name" value="Neurotransmitter-gated ion-channel transmembrane domain"/>
    <property type="match status" value="2"/>
</dbReference>
<evidence type="ECO:0000259" key="7">
    <source>
        <dbReference type="Pfam" id="PF02932"/>
    </source>
</evidence>
<dbReference type="InterPro" id="IPR018000">
    <property type="entry name" value="Neurotransmitter_ion_chnl_CS"/>
</dbReference>
<dbReference type="Proteomes" id="UP000593567">
    <property type="component" value="Unassembled WGS sequence"/>
</dbReference>
<dbReference type="GO" id="GO:0004888">
    <property type="term" value="F:transmembrane signaling receptor activity"/>
    <property type="evidence" value="ECO:0007669"/>
    <property type="project" value="InterPro"/>
</dbReference>
<feature type="domain" description="Neurotransmitter-gated ion-channel transmembrane" evidence="7">
    <location>
        <begin position="113"/>
        <end position="337"/>
    </location>
</feature>
<comment type="subcellular location">
    <subcellularLocation>
        <location evidence="1">Membrane</location>
        <topology evidence="1">Multi-pass membrane protein</topology>
    </subcellularLocation>
</comment>
<evidence type="ECO:0000313" key="8">
    <source>
        <dbReference type="EMBL" id="KAF6030471.1"/>
    </source>
</evidence>
<reference evidence="8" key="1">
    <citation type="submission" date="2020-06" db="EMBL/GenBank/DDBJ databases">
        <title>Draft genome of Bugula neritina, a colonial animal packing powerful symbionts and potential medicines.</title>
        <authorList>
            <person name="Rayko M."/>
        </authorList>
    </citation>
    <scope>NUCLEOTIDE SEQUENCE [LARGE SCALE GENOMIC DNA]</scope>
    <source>
        <strain evidence="8">Kwan_BN1</strain>
    </source>
</reference>
<comment type="similarity">
    <text evidence="5">Belongs to the ligand-gated ion channel (TC 1.A.9) family.</text>
</comment>
<keyword evidence="5" id="KW-0407">Ion channel</keyword>
<dbReference type="InterPro" id="IPR038050">
    <property type="entry name" value="Neuro_actylchol_rec"/>
</dbReference>
<keyword evidence="9" id="KW-1185">Reference proteome</keyword>
<dbReference type="GO" id="GO:0005230">
    <property type="term" value="F:extracellular ligand-gated monoatomic ion channel activity"/>
    <property type="evidence" value="ECO:0007669"/>
    <property type="project" value="InterPro"/>
</dbReference>
<dbReference type="InterPro" id="IPR006201">
    <property type="entry name" value="Neur_channel"/>
</dbReference>
<comment type="caution">
    <text evidence="5">Lacks conserved residue(s) required for the propagation of feature annotation.</text>
</comment>
<dbReference type="AlphaFoldDB" id="A0A7J7JXQ4"/>
<comment type="caution">
    <text evidence="8">The sequence shown here is derived from an EMBL/GenBank/DDBJ whole genome shotgun (WGS) entry which is preliminary data.</text>
</comment>
<gene>
    <name evidence="8" type="ORF">EB796_011206</name>
</gene>
<dbReference type="Gene3D" id="2.70.170.10">
    <property type="entry name" value="Neurotransmitter-gated ion-channel ligand-binding domain"/>
    <property type="match status" value="1"/>
</dbReference>
<name>A0A7J7JXQ4_BUGNE</name>
<dbReference type="Pfam" id="PF02931">
    <property type="entry name" value="Neur_chan_LBD"/>
    <property type="match status" value="1"/>
</dbReference>
<dbReference type="GO" id="GO:0016020">
    <property type="term" value="C:membrane"/>
    <property type="evidence" value="ECO:0007669"/>
    <property type="project" value="UniProtKB-SubCell"/>
</dbReference>
<dbReference type="Pfam" id="PF02932">
    <property type="entry name" value="Neur_chan_memb"/>
    <property type="match status" value="1"/>
</dbReference>
<dbReference type="CDD" id="cd19051">
    <property type="entry name" value="LGIC_TM_cation"/>
    <property type="match status" value="1"/>
</dbReference>
<keyword evidence="2 5" id="KW-0812">Transmembrane</keyword>
<evidence type="ECO:0000256" key="3">
    <source>
        <dbReference type="ARBA" id="ARBA00022989"/>
    </source>
</evidence>
<dbReference type="SUPFAM" id="SSF63712">
    <property type="entry name" value="Nicotinic receptor ligand binding domain-like"/>
    <property type="match status" value="1"/>
</dbReference>
<evidence type="ECO:0008006" key="10">
    <source>
        <dbReference type="Google" id="ProtNLM"/>
    </source>
</evidence>
<proteinExistence type="inferred from homology"/>
<feature type="transmembrane region" description="Helical" evidence="5">
    <location>
        <begin position="168"/>
        <end position="190"/>
    </location>
</feature>
<evidence type="ECO:0000256" key="5">
    <source>
        <dbReference type="RuleBase" id="RU000687"/>
    </source>
</evidence>
<feature type="transmembrane region" description="Helical" evidence="5">
    <location>
        <begin position="107"/>
        <end position="126"/>
    </location>
</feature>
<dbReference type="InterPro" id="IPR036734">
    <property type="entry name" value="Neur_chan_lig-bd_sf"/>
</dbReference>
<keyword evidence="5" id="KW-0813">Transport</keyword>
<keyword evidence="5" id="KW-0406">Ion transport</keyword>
<keyword evidence="4 5" id="KW-0472">Membrane</keyword>
<dbReference type="InterPro" id="IPR036719">
    <property type="entry name" value="Neuro-gated_channel_TM_sf"/>
</dbReference>
<sequence>MVVTYDGTVTQTPPGIFTSSCPIDIKWFPFDDQGCILQFGSWTYDGTKINLQIKDGADQGSLDGYSRSGEWDLLGLPGVRNVEYYDCCPDNPYIDITYTIKIRRRKLYYIVNIVTPCLMLAALTLVTFTIPPDAGEKISFGVTILLSLTVFLLMVAEALPASSDAVPLIALYFSAVMLLNAASVVFTVLVKKGICEWLAWILRLERPGHKFNSRALCSGRNSAEDMEMNDVNCKGLLTGPDDHGDFSPSLPRTPNMNGTDFTKHKLRIDARSITSDFSPTRYELRSILKELKFITDKMKAQDEDDQITSDWKFAGTVIDRFLLWFFAIATILASVAILLAAPEMFSDTEAL</sequence>
<evidence type="ECO:0000313" key="9">
    <source>
        <dbReference type="Proteomes" id="UP000593567"/>
    </source>
</evidence>
<dbReference type="SUPFAM" id="SSF90112">
    <property type="entry name" value="Neurotransmitter-gated ion-channel transmembrane pore"/>
    <property type="match status" value="1"/>
</dbReference>
<evidence type="ECO:0000256" key="2">
    <source>
        <dbReference type="ARBA" id="ARBA00022692"/>
    </source>
</evidence>